<dbReference type="STRING" id="136857.CTEST_04315"/>
<dbReference type="PROSITE" id="PS51257">
    <property type="entry name" value="PROKAR_LIPOPROTEIN"/>
    <property type="match status" value="1"/>
</dbReference>
<reference evidence="4" key="2">
    <citation type="submission" date="2015-05" db="EMBL/GenBank/DDBJ databases">
        <title>Complete genome sequence of Corynebacterium testudinoris DSM 44614, recovered from necrotic lesions in the mouth of a tortoise.</title>
        <authorList>
            <person name="Ruckert C."/>
            <person name="Albersmeier A."/>
            <person name="Winkler A."/>
            <person name="Tauch A."/>
        </authorList>
    </citation>
    <scope>NUCLEOTIDE SEQUENCE [LARGE SCALE GENOMIC DNA]</scope>
    <source>
        <strain evidence="4">DSM 44614</strain>
    </source>
</reference>
<dbReference type="AlphaFoldDB" id="A0A0G3H6D8"/>
<dbReference type="OrthoDB" id="4413502at2"/>
<gene>
    <name evidence="3" type="ORF">CTEST_04315</name>
</gene>
<feature type="signal peptide" evidence="2">
    <location>
        <begin position="1"/>
        <end position="23"/>
    </location>
</feature>
<keyword evidence="2" id="KW-0732">Signal</keyword>
<reference evidence="3 4" key="1">
    <citation type="journal article" date="2015" name="Genome Announc.">
        <title>Complete Genome Sequence of the Type Strain Corynebacterium testudinoris DSM 44614, Recovered from Necrotic Lesions in the Mouth of a Tortoise.</title>
        <authorList>
            <person name="Ruckert C."/>
            <person name="Kriete M."/>
            <person name="Jaenicke S."/>
            <person name="Winkler A."/>
            <person name="Tauch A."/>
        </authorList>
    </citation>
    <scope>NUCLEOTIDE SEQUENCE [LARGE SCALE GENOMIC DNA]</scope>
    <source>
        <strain evidence="3 4">DSM 44614</strain>
    </source>
</reference>
<dbReference type="RefSeq" id="WP_047252692.1">
    <property type="nucleotide sequence ID" value="NZ_CP011545.1"/>
</dbReference>
<dbReference type="Proteomes" id="UP000035540">
    <property type="component" value="Chromosome"/>
</dbReference>
<dbReference type="EMBL" id="CP011545">
    <property type="protein sequence ID" value="AKK08310.1"/>
    <property type="molecule type" value="Genomic_DNA"/>
</dbReference>
<accession>A0A0G3H6D8</accession>
<proteinExistence type="predicted"/>
<dbReference type="PATRIC" id="fig|136857.5.peg.852"/>
<organism evidence="3 4">
    <name type="scientific">Corynebacterium testudinoris</name>
    <dbReference type="NCBI Taxonomy" id="136857"/>
    <lineage>
        <taxon>Bacteria</taxon>
        <taxon>Bacillati</taxon>
        <taxon>Actinomycetota</taxon>
        <taxon>Actinomycetes</taxon>
        <taxon>Mycobacteriales</taxon>
        <taxon>Corynebacteriaceae</taxon>
        <taxon>Corynebacterium</taxon>
    </lineage>
</organism>
<feature type="region of interest" description="Disordered" evidence="1">
    <location>
        <begin position="69"/>
        <end position="90"/>
    </location>
</feature>
<evidence type="ECO:0000256" key="2">
    <source>
        <dbReference type="SAM" id="SignalP"/>
    </source>
</evidence>
<evidence type="ECO:0000256" key="1">
    <source>
        <dbReference type="SAM" id="MobiDB-lite"/>
    </source>
</evidence>
<evidence type="ECO:0000313" key="4">
    <source>
        <dbReference type="Proteomes" id="UP000035540"/>
    </source>
</evidence>
<feature type="chain" id="PRO_5002554983" description="Secreted protein" evidence="2">
    <location>
        <begin position="24"/>
        <end position="90"/>
    </location>
</feature>
<protein>
    <recommendedName>
        <fullName evidence="5">Secreted protein</fullName>
    </recommendedName>
</protein>
<dbReference type="KEGG" id="cted:CTEST_04315"/>
<keyword evidence="4" id="KW-1185">Reference proteome</keyword>
<name>A0A0G3H6D8_9CORY</name>
<evidence type="ECO:0000313" key="3">
    <source>
        <dbReference type="EMBL" id="AKK08310.1"/>
    </source>
</evidence>
<sequence>MTRPFGRKAIAIVGAAAAALALAACTPPNEKPSDLKVDTATEFQAPTSESSTLVTTDNFGNVIEEPATDPEVSAVDEPASEITVTTTPAS</sequence>
<evidence type="ECO:0008006" key="5">
    <source>
        <dbReference type="Google" id="ProtNLM"/>
    </source>
</evidence>